<evidence type="ECO:0000313" key="2">
    <source>
        <dbReference type="EMBL" id="MVN88626.1"/>
    </source>
</evidence>
<dbReference type="EMBL" id="WQLB01000031">
    <property type="protein sequence ID" value="MVN88626.1"/>
    <property type="molecule type" value="Genomic_DNA"/>
</dbReference>
<gene>
    <name evidence="2" type="ORF">GO986_17970</name>
</gene>
<keyword evidence="3" id="KW-1185">Reference proteome</keyword>
<organism evidence="2 3">
    <name type="scientific">Deinococcus arboris</name>
    <dbReference type="NCBI Taxonomy" id="2682977"/>
    <lineage>
        <taxon>Bacteria</taxon>
        <taxon>Thermotogati</taxon>
        <taxon>Deinococcota</taxon>
        <taxon>Deinococci</taxon>
        <taxon>Deinococcales</taxon>
        <taxon>Deinococcaceae</taxon>
        <taxon>Deinococcus</taxon>
    </lineage>
</organism>
<sequence length="589" mass="64147">MTAPALHLPPGYQPSPAARILEAGKALIDKRSGDATLKLTDQLFRGDHWFGGLGWRGPLPAPGSQGGAQVAQEIERVFVSRNLLRDVVERHRNGIAGREPLWNFIPKRALKPDEKPTAAEVAHIDEYTAALTDWWEESAVWLQIHKALDTALWSGKGHLRLFIPADALDDLEPDERGRARRGIRAGLALSDALKRIKVHATEYAQTTLTRTTDGQGTGAVHSWTDDRNQTHYEVQERTRDGAVIHPQLLTGGTDADGAPAVTYPVPDLLVYEVTLPQLVTDSIRRLNLMLDKTLTMGSRNIDLGGFTETTLLNAQMPDGEWVKDKDAPGGKRWEKARPHLRGPGTINYVQGAVMKKVDESTGKLVDAGLATPSIDHRAPTPFTVFADTGYAAREMIYDEARQLHVLITGDAAANGISRQQAVNDFMSSLEPTRIALEALLRWLLGTVLALGLHFTGRVDEGKAYRVRAQARASAVQPTPQEVEAALKLHETGAISEENFLQRIGVEDVEAERAARAREGITPAIALRIVESAPAAWIATRALQLGFPALGISDADVAAQRDLDLAPPTAPADPDDEPDPDLDPDARPDT</sequence>
<feature type="compositionally biased region" description="Acidic residues" evidence="1">
    <location>
        <begin position="572"/>
        <end position="582"/>
    </location>
</feature>
<feature type="region of interest" description="Disordered" evidence="1">
    <location>
        <begin position="560"/>
        <end position="589"/>
    </location>
</feature>
<name>A0A7C9IDW6_9DEIO</name>
<comment type="caution">
    <text evidence="2">The sequence shown here is derived from an EMBL/GenBank/DDBJ whole genome shotgun (WGS) entry which is preliminary data.</text>
</comment>
<protein>
    <recommendedName>
        <fullName evidence="4">Phage portal protein</fullName>
    </recommendedName>
</protein>
<dbReference type="RefSeq" id="WP_157460686.1">
    <property type="nucleotide sequence ID" value="NZ_WQLB01000031.1"/>
</dbReference>
<dbReference type="Proteomes" id="UP000483286">
    <property type="component" value="Unassembled WGS sequence"/>
</dbReference>
<reference evidence="2 3" key="1">
    <citation type="submission" date="2019-12" db="EMBL/GenBank/DDBJ databases">
        <title>Deinococcus sp. HMF7620 Genome sequencing and assembly.</title>
        <authorList>
            <person name="Kang H."/>
            <person name="Kim H."/>
            <person name="Joh K."/>
        </authorList>
    </citation>
    <scope>NUCLEOTIDE SEQUENCE [LARGE SCALE GENOMIC DNA]</scope>
    <source>
        <strain evidence="2 3">HMF7620</strain>
    </source>
</reference>
<dbReference type="AlphaFoldDB" id="A0A7C9IDW6"/>
<evidence type="ECO:0000256" key="1">
    <source>
        <dbReference type="SAM" id="MobiDB-lite"/>
    </source>
</evidence>
<accession>A0A7C9IDW6</accession>
<evidence type="ECO:0008006" key="4">
    <source>
        <dbReference type="Google" id="ProtNLM"/>
    </source>
</evidence>
<evidence type="ECO:0000313" key="3">
    <source>
        <dbReference type="Proteomes" id="UP000483286"/>
    </source>
</evidence>
<proteinExistence type="predicted"/>